<evidence type="ECO:0000259" key="8">
    <source>
        <dbReference type="Pfam" id="PF04239"/>
    </source>
</evidence>
<keyword evidence="5 7" id="KW-1133">Transmembrane helix</keyword>
<feature type="domain" description="YetF C-terminal" evidence="8">
    <location>
        <begin position="93"/>
        <end position="227"/>
    </location>
</feature>
<organism evidence="10 11">
    <name type="scientific">Halobacillus naozhouensis</name>
    <dbReference type="NCBI Taxonomy" id="554880"/>
    <lineage>
        <taxon>Bacteria</taxon>
        <taxon>Bacillati</taxon>
        <taxon>Bacillota</taxon>
        <taxon>Bacilli</taxon>
        <taxon>Bacillales</taxon>
        <taxon>Bacillaceae</taxon>
        <taxon>Halobacillus</taxon>
    </lineage>
</organism>
<keyword evidence="11" id="KW-1185">Reference proteome</keyword>
<evidence type="ECO:0000256" key="7">
    <source>
        <dbReference type="SAM" id="Phobius"/>
    </source>
</evidence>
<comment type="subcellular location">
    <subcellularLocation>
        <location evidence="1">Cell membrane</location>
        <topology evidence="1">Multi-pass membrane protein</topology>
    </subcellularLocation>
</comment>
<dbReference type="RefSeq" id="WP_283078152.1">
    <property type="nucleotide sequence ID" value="NZ_CP121671.1"/>
</dbReference>
<feature type="domain" description="YetF-like N-terminal transmembrane" evidence="9">
    <location>
        <begin position="16"/>
        <end position="91"/>
    </location>
</feature>
<dbReference type="InterPro" id="IPR048454">
    <property type="entry name" value="YetF_N"/>
</dbReference>
<evidence type="ECO:0000313" key="11">
    <source>
        <dbReference type="Proteomes" id="UP001221597"/>
    </source>
</evidence>
<proteinExistence type="inferred from homology"/>
<evidence type="ECO:0000256" key="3">
    <source>
        <dbReference type="ARBA" id="ARBA00022475"/>
    </source>
</evidence>
<keyword evidence="4 7" id="KW-0812">Transmembrane</keyword>
<dbReference type="Proteomes" id="UP001221597">
    <property type="component" value="Chromosome"/>
</dbReference>
<dbReference type="Pfam" id="PF04239">
    <property type="entry name" value="DUF421"/>
    <property type="match status" value="1"/>
</dbReference>
<dbReference type="PANTHER" id="PTHR34582:SF5">
    <property type="entry name" value="UPF0702 TRANSMEMBRANE PROTEIN YETF"/>
    <property type="match status" value="1"/>
</dbReference>
<protein>
    <submittedName>
        <fullName evidence="10">DUF421 domain-containing protein</fullName>
    </submittedName>
</protein>
<evidence type="ECO:0000256" key="4">
    <source>
        <dbReference type="ARBA" id="ARBA00022692"/>
    </source>
</evidence>
<evidence type="ECO:0000256" key="6">
    <source>
        <dbReference type="ARBA" id="ARBA00023136"/>
    </source>
</evidence>
<dbReference type="PANTHER" id="PTHR34582">
    <property type="entry name" value="UPF0702 TRANSMEMBRANE PROTEIN YCAP"/>
    <property type="match status" value="1"/>
</dbReference>
<dbReference type="InterPro" id="IPR007353">
    <property type="entry name" value="DUF421"/>
</dbReference>
<gene>
    <name evidence="10" type="ORF">P9989_07490</name>
</gene>
<keyword evidence="6 7" id="KW-0472">Membrane</keyword>
<feature type="transmembrane region" description="Helical" evidence="7">
    <location>
        <begin position="71"/>
        <end position="91"/>
    </location>
</feature>
<evidence type="ECO:0000256" key="2">
    <source>
        <dbReference type="ARBA" id="ARBA00006448"/>
    </source>
</evidence>
<evidence type="ECO:0000256" key="5">
    <source>
        <dbReference type="ARBA" id="ARBA00022989"/>
    </source>
</evidence>
<keyword evidence="3" id="KW-1003">Cell membrane</keyword>
<evidence type="ECO:0000313" key="10">
    <source>
        <dbReference type="EMBL" id="WFT76198.1"/>
    </source>
</evidence>
<feature type="transmembrane region" description="Helical" evidence="7">
    <location>
        <begin position="15"/>
        <end position="33"/>
    </location>
</feature>
<dbReference type="Pfam" id="PF20730">
    <property type="entry name" value="YetF_N"/>
    <property type="match status" value="1"/>
</dbReference>
<evidence type="ECO:0000256" key="1">
    <source>
        <dbReference type="ARBA" id="ARBA00004651"/>
    </source>
</evidence>
<accession>A0ABY8J126</accession>
<name>A0ABY8J126_9BACI</name>
<dbReference type="EMBL" id="CP121671">
    <property type="protein sequence ID" value="WFT76198.1"/>
    <property type="molecule type" value="Genomic_DNA"/>
</dbReference>
<evidence type="ECO:0000259" key="9">
    <source>
        <dbReference type="Pfam" id="PF20730"/>
    </source>
</evidence>
<dbReference type="InterPro" id="IPR023090">
    <property type="entry name" value="UPF0702_alpha/beta_dom_sf"/>
</dbReference>
<reference evidence="10 11" key="1">
    <citation type="submission" date="2023-04" db="EMBL/GenBank/DDBJ databases">
        <title>Genome sequence of Halobacillus naozhouensis KACC 21980.</title>
        <authorList>
            <person name="Kim S."/>
            <person name="Heo J."/>
            <person name="Kwon S.-W."/>
        </authorList>
    </citation>
    <scope>NUCLEOTIDE SEQUENCE [LARGE SCALE GENOMIC DNA]</scope>
    <source>
        <strain evidence="10 11">KCTC 13234</strain>
    </source>
</reference>
<dbReference type="Gene3D" id="3.30.240.20">
    <property type="entry name" value="bsu07140 like domains"/>
    <property type="match status" value="2"/>
</dbReference>
<sequence length="237" mass="26746">MIAIQYARGTGDGMAYVQMFVEIIFGFFALFLITKLLGKTQITQITPFDFISALVLGELVGNALYDGNVGLRQMAFMIVLWGILISVTELITQKFKGTRHLLEGSPSLVIHEGKIMKKQLKKNKLDINQLQHLLRSKDVFTIKDVQYAVLETDGSISVLKKSDHQTPTRKDLNLPLSTVSLSSIFISDGEVIWDNLKEAGFDKQWLQNELRNQNISSVDQVLMAEYTPGEELFIMPY</sequence>
<comment type="similarity">
    <text evidence="2">Belongs to the UPF0702 family.</text>
</comment>